<keyword evidence="6" id="KW-1185">Reference proteome</keyword>
<sequence>MMTTQEAAEMLGVSRQTLYLWRRQGLISIPRDDRGHLIWDIERTKRVRDNIDNHRLAIKETKRESSYFQINNRRYLGSKEKLLPFINQIVSEYTNGVSSVADIFAGTGVVANMFASQGKHVIINDILHSNYLVYKTFFGHEQVNRKHINSALSKMNSLHDYGDGYLEKAYGNRYFSQENANKISSARQWVEDNKNSFNDRELAILITSIIYGSDKVANTVGHYDAYRKKMDSFAPVLFKPPLINKNYNSEIFEEDANDLVKHIYADLIYIDTPYNSRQYVDTYHVLENIADWNKPEIIGVARKSTDRQDRKSKYNLVSAPAAFNNLITHINAKYVLVSFNNMAKKGVGRSNSKISHEEIMESLKQRGQAFVFEKEFKPFSSGKSQIRNHKELLYLLKVDKND</sequence>
<dbReference type="EMBL" id="AEON01000002">
    <property type="protein sequence ID" value="EFT82931.1"/>
    <property type="molecule type" value="Genomic_DNA"/>
</dbReference>
<dbReference type="PRINTS" id="PR00505">
    <property type="entry name" value="D12N6MTFRASE"/>
</dbReference>
<comment type="caution">
    <text evidence="5">The sequence shown here is derived from an EMBL/GenBank/DDBJ whole genome shotgun (WGS) entry which is preliminary data.</text>
</comment>
<dbReference type="PROSITE" id="PS50937">
    <property type="entry name" value="HTH_MERR_2"/>
    <property type="match status" value="1"/>
</dbReference>
<dbReference type="SUPFAM" id="SSF53335">
    <property type="entry name" value="S-adenosyl-L-methionine-dependent methyltransferases"/>
    <property type="match status" value="1"/>
</dbReference>
<dbReference type="InterPro" id="IPR029063">
    <property type="entry name" value="SAM-dependent_MTases_sf"/>
</dbReference>
<dbReference type="GO" id="GO:0009007">
    <property type="term" value="F:site-specific DNA-methyltransferase (adenine-specific) activity"/>
    <property type="evidence" value="ECO:0007669"/>
    <property type="project" value="UniProtKB-EC"/>
</dbReference>
<evidence type="ECO:0000313" key="5">
    <source>
        <dbReference type="EMBL" id="EFT82931.1"/>
    </source>
</evidence>
<keyword evidence="2" id="KW-0808">Transferase</keyword>
<dbReference type="InterPro" id="IPR000551">
    <property type="entry name" value="MerR-type_HTH_dom"/>
</dbReference>
<dbReference type="RefSeq" id="WP_006290803.1">
    <property type="nucleotide sequence ID" value="NZ_AP012333.1"/>
</dbReference>
<accession>E6K2E3</accession>
<dbReference type="GO" id="GO:0006355">
    <property type="term" value="P:regulation of DNA-templated transcription"/>
    <property type="evidence" value="ECO:0007669"/>
    <property type="project" value="InterPro"/>
</dbReference>
<gene>
    <name evidence="5" type="ORF">HMPREF0620_1616</name>
</gene>
<reference evidence="5 6" key="1">
    <citation type="submission" date="2010-12" db="EMBL/GenBank/DDBJ databases">
        <authorList>
            <person name="Muzny D."/>
            <person name="Qin X."/>
            <person name="Buhay C."/>
            <person name="Dugan-Rocha S."/>
            <person name="Ding Y."/>
            <person name="Chen G."/>
            <person name="Hawes A."/>
            <person name="Holder M."/>
            <person name="Jhangiani S."/>
            <person name="Johnson A."/>
            <person name="Khan Z."/>
            <person name="Li Z."/>
            <person name="Liu W."/>
            <person name="Liu X."/>
            <person name="Perez L."/>
            <person name="Shen H."/>
            <person name="Wang Q."/>
            <person name="Watt J."/>
            <person name="Xi L."/>
            <person name="Xin Y."/>
            <person name="Zhou J."/>
            <person name="Deng J."/>
            <person name="Jiang H."/>
            <person name="Liu Y."/>
            <person name="Qu J."/>
            <person name="Song X.-Z."/>
            <person name="Zhang L."/>
            <person name="Villasana D."/>
            <person name="Johnson A."/>
            <person name="Liu J."/>
            <person name="Liyanage D."/>
            <person name="Lorensuhewa L."/>
            <person name="Robinson T."/>
            <person name="Song A."/>
            <person name="Song B.-B."/>
            <person name="Dinh H."/>
            <person name="Thornton R."/>
            <person name="Coyle M."/>
            <person name="Francisco L."/>
            <person name="Jackson L."/>
            <person name="Javaid M."/>
            <person name="Korchina V."/>
            <person name="Kovar C."/>
            <person name="Mata R."/>
            <person name="Mathew T."/>
            <person name="Ngo R."/>
            <person name="Nguyen L."/>
            <person name="Nguyen N."/>
            <person name="Okwuonu G."/>
            <person name="Ongeri F."/>
            <person name="Pham C."/>
            <person name="Simmons D."/>
            <person name="Wilczek-Boney K."/>
            <person name="Hale W."/>
            <person name="Jakkamsetti A."/>
            <person name="Pham P."/>
            <person name="Ruth R."/>
            <person name="San Lucas F."/>
            <person name="Warren J."/>
            <person name="Zhang J."/>
            <person name="Zhao Z."/>
            <person name="Zhou C."/>
            <person name="Zhu D."/>
            <person name="Lee S."/>
            <person name="Bess C."/>
            <person name="Blankenburg K."/>
            <person name="Forbes L."/>
            <person name="Fu Q."/>
            <person name="Gubbala S."/>
            <person name="Hirani K."/>
            <person name="Jayaseelan J.C."/>
            <person name="Lara F."/>
            <person name="Munidasa M."/>
            <person name="Palculict T."/>
            <person name="Patil S."/>
            <person name="Pu L.-L."/>
            <person name="Saada N."/>
            <person name="Tang L."/>
            <person name="Weissenberger G."/>
            <person name="Zhu Y."/>
            <person name="Hemphill L."/>
            <person name="Shang Y."/>
            <person name="Youmans B."/>
            <person name="Ayvaz T."/>
            <person name="Ross M."/>
            <person name="Santibanez J."/>
            <person name="Aqrawi P."/>
            <person name="Gross S."/>
            <person name="Joshi V."/>
            <person name="Fowler G."/>
            <person name="Nazareth L."/>
            <person name="Reid J."/>
            <person name="Worley K."/>
            <person name="Petrosino J."/>
            <person name="Highlander S."/>
            <person name="Gibbs R."/>
        </authorList>
    </citation>
    <scope>NUCLEOTIDE SEQUENCE [LARGE SCALE GENOMIC DNA]</scope>
    <source>
        <strain evidence="5 6">DSM 10105</strain>
    </source>
</reference>
<dbReference type="eggNOG" id="COG3392">
    <property type="taxonomic scope" value="Bacteria"/>
</dbReference>
<evidence type="ECO:0000259" key="4">
    <source>
        <dbReference type="PROSITE" id="PS50937"/>
    </source>
</evidence>
<proteinExistence type="predicted"/>
<dbReference type="Gene3D" id="1.10.1660.10">
    <property type="match status" value="1"/>
</dbReference>
<dbReference type="InterPro" id="IPR009061">
    <property type="entry name" value="DNA-bd_dom_put_sf"/>
</dbReference>
<dbReference type="GO" id="GO:0003677">
    <property type="term" value="F:DNA binding"/>
    <property type="evidence" value="ECO:0007669"/>
    <property type="project" value="InterPro"/>
</dbReference>
<keyword evidence="1" id="KW-0489">Methyltransferase</keyword>
<evidence type="ECO:0000256" key="3">
    <source>
        <dbReference type="ARBA" id="ARBA00022691"/>
    </source>
</evidence>
<protein>
    <submittedName>
        <fullName evidence="5">Transcriptional regulator, MerR family</fullName>
    </submittedName>
</protein>
<name>E6K2E3_PARDN</name>
<dbReference type="Pfam" id="PF12728">
    <property type="entry name" value="HTH_17"/>
    <property type="match status" value="1"/>
</dbReference>
<dbReference type="Pfam" id="PF02086">
    <property type="entry name" value="MethyltransfD12"/>
    <property type="match status" value="1"/>
</dbReference>
<evidence type="ECO:0000313" key="6">
    <source>
        <dbReference type="Proteomes" id="UP000004946"/>
    </source>
</evidence>
<keyword evidence="3" id="KW-0949">S-adenosyl-L-methionine</keyword>
<dbReference type="SUPFAM" id="SSF46955">
    <property type="entry name" value="Putative DNA-binding domain"/>
    <property type="match status" value="1"/>
</dbReference>
<dbReference type="InterPro" id="IPR041657">
    <property type="entry name" value="HTH_17"/>
</dbReference>
<dbReference type="Proteomes" id="UP000004946">
    <property type="component" value="Chromosome"/>
</dbReference>
<feature type="domain" description="HTH merR-type" evidence="4">
    <location>
        <begin position="1"/>
        <end position="36"/>
    </location>
</feature>
<dbReference type="GO" id="GO:0009307">
    <property type="term" value="P:DNA restriction-modification system"/>
    <property type="evidence" value="ECO:0007669"/>
    <property type="project" value="InterPro"/>
</dbReference>
<dbReference type="HOGENOM" id="CLU_034356_1_1_11"/>
<dbReference type="AlphaFoldDB" id="E6K2E3"/>
<dbReference type="InterPro" id="IPR012327">
    <property type="entry name" value="MeTrfase_D12"/>
</dbReference>
<organism evidence="5 6">
    <name type="scientific">Parascardovia denticolens DSM 10105 = JCM 12538</name>
    <dbReference type="NCBI Taxonomy" id="864564"/>
    <lineage>
        <taxon>Bacteria</taxon>
        <taxon>Bacillati</taxon>
        <taxon>Actinomycetota</taxon>
        <taxon>Actinomycetes</taxon>
        <taxon>Bifidobacteriales</taxon>
        <taxon>Bifidobacteriaceae</taxon>
        <taxon>Parascardovia</taxon>
    </lineage>
</organism>
<dbReference type="GO" id="GO:0032259">
    <property type="term" value="P:methylation"/>
    <property type="evidence" value="ECO:0007669"/>
    <property type="project" value="UniProtKB-KW"/>
</dbReference>
<evidence type="ECO:0000256" key="2">
    <source>
        <dbReference type="ARBA" id="ARBA00022679"/>
    </source>
</evidence>
<dbReference type="Gene3D" id="3.40.50.150">
    <property type="entry name" value="Vaccinia Virus protein VP39"/>
    <property type="match status" value="1"/>
</dbReference>
<evidence type="ECO:0000256" key="1">
    <source>
        <dbReference type="ARBA" id="ARBA00022603"/>
    </source>
</evidence>